<comment type="subunit">
    <text evidence="10">Homodimer.</text>
</comment>
<keyword evidence="7 10" id="KW-0472">Membrane</keyword>
<evidence type="ECO:0000256" key="10">
    <source>
        <dbReference type="PIRNR" id="PIRNR029928"/>
    </source>
</evidence>
<comment type="function">
    <text evidence="10">Required for transformation and DNA binding.</text>
</comment>
<keyword evidence="12" id="KW-1185">Reference proteome</keyword>
<gene>
    <name evidence="11" type="ORF">KGF86_05125</name>
</gene>
<dbReference type="Proteomes" id="UP000681870">
    <property type="component" value="Unassembled WGS sequence"/>
</dbReference>
<keyword evidence="3 10" id="KW-1003">Cell membrane</keyword>
<dbReference type="InterPro" id="IPR012902">
    <property type="entry name" value="N_methyl_site"/>
</dbReference>
<dbReference type="NCBIfam" id="NF040999">
    <property type="entry name" value="pilin_ComGC"/>
    <property type="match status" value="1"/>
</dbReference>
<protein>
    <recommendedName>
        <fullName evidence="10">ComG operon protein 3</fullName>
    </recommendedName>
</protein>
<evidence type="ECO:0000256" key="7">
    <source>
        <dbReference type="ARBA" id="ARBA00023136"/>
    </source>
</evidence>
<keyword evidence="8 10" id="KW-0178">Competence</keyword>
<evidence type="ECO:0000256" key="2">
    <source>
        <dbReference type="ARBA" id="ARBA00004241"/>
    </source>
</evidence>
<dbReference type="RefSeq" id="WP_211741298.1">
    <property type="nucleotide sequence ID" value="NZ_JAGXBY010000002.1"/>
</dbReference>
<keyword evidence="10" id="KW-0813">Transport</keyword>
<evidence type="ECO:0000256" key="5">
    <source>
        <dbReference type="ARBA" id="ARBA00022692"/>
    </source>
</evidence>
<evidence type="ECO:0000256" key="9">
    <source>
        <dbReference type="ARBA" id="ARBA00043982"/>
    </source>
</evidence>
<proteinExistence type="inferred from homology"/>
<dbReference type="InterPro" id="IPR045584">
    <property type="entry name" value="Pilin-like"/>
</dbReference>
<evidence type="ECO:0000256" key="4">
    <source>
        <dbReference type="ARBA" id="ARBA00022481"/>
    </source>
</evidence>
<organism evidence="11 12">
    <name type="scientific">Ornithinibacillus massiliensis</name>
    <dbReference type="NCBI Taxonomy" id="1944633"/>
    <lineage>
        <taxon>Bacteria</taxon>
        <taxon>Bacillati</taxon>
        <taxon>Bacillota</taxon>
        <taxon>Bacilli</taxon>
        <taxon>Bacillales</taxon>
        <taxon>Bacillaceae</taxon>
        <taxon>Ornithinibacillus</taxon>
    </lineage>
</organism>
<dbReference type="Gene3D" id="3.30.700.10">
    <property type="entry name" value="Glycoprotein, Type 4 Pilin"/>
    <property type="match status" value="1"/>
</dbReference>
<accession>A0ABS5MB84</accession>
<comment type="similarity">
    <text evidence="9 10">Belongs to the ComGC family.</text>
</comment>
<dbReference type="SUPFAM" id="SSF54523">
    <property type="entry name" value="Pili subunits"/>
    <property type="match status" value="1"/>
</dbReference>
<dbReference type="InterPro" id="IPR000983">
    <property type="entry name" value="Bac_GSPG_pilin"/>
</dbReference>
<evidence type="ECO:0000313" key="11">
    <source>
        <dbReference type="EMBL" id="MBS3679589.1"/>
    </source>
</evidence>
<sequence>MFKNQKAFTLIEMLVVLMIVSVLMILIIPNLGNKSQEAQGKGCDALVSVVQAQIDTFYLDSHTFPASLNELVNKGYIRENQKQCSNNELVYNSVNGTVSAPENE</sequence>
<evidence type="ECO:0000256" key="8">
    <source>
        <dbReference type="ARBA" id="ARBA00023287"/>
    </source>
</evidence>
<comment type="subcellular location">
    <subcellularLocation>
        <location evidence="1">Cell membrane</location>
        <topology evidence="1">Single-pass membrane protein</topology>
    </subcellularLocation>
    <subcellularLocation>
        <location evidence="2">Cell surface</location>
    </subcellularLocation>
</comment>
<name>A0ABS5MB84_9BACI</name>
<dbReference type="NCBIfam" id="TIGR02532">
    <property type="entry name" value="IV_pilin_GFxxxE"/>
    <property type="match status" value="1"/>
</dbReference>
<evidence type="ECO:0000256" key="3">
    <source>
        <dbReference type="ARBA" id="ARBA00022475"/>
    </source>
</evidence>
<keyword evidence="5 10" id="KW-0812">Transmembrane</keyword>
<evidence type="ECO:0000256" key="1">
    <source>
        <dbReference type="ARBA" id="ARBA00004162"/>
    </source>
</evidence>
<keyword evidence="4" id="KW-0488">Methylation</keyword>
<dbReference type="Pfam" id="PF07963">
    <property type="entry name" value="N_methyl"/>
    <property type="match status" value="1"/>
</dbReference>
<dbReference type="PRINTS" id="PR00813">
    <property type="entry name" value="BCTERIALGSPG"/>
</dbReference>
<feature type="transmembrane region" description="Helical" evidence="10">
    <location>
        <begin position="7"/>
        <end position="28"/>
    </location>
</feature>
<dbReference type="PIRSF" id="PIRSF029928">
    <property type="entry name" value="Late_competence_ComGC"/>
    <property type="match status" value="1"/>
</dbReference>
<evidence type="ECO:0000256" key="6">
    <source>
        <dbReference type="ARBA" id="ARBA00022989"/>
    </source>
</evidence>
<evidence type="ECO:0000313" key="12">
    <source>
        <dbReference type="Proteomes" id="UP000681870"/>
    </source>
</evidence>
<reference evidence="11 12" key="1">
    <citation type="submission" date="2021-05" db="EMBL/GenBank/DDBJ databases">
        <title>Ornithinibacillus massiliensis sp. nov.</title>
        <authorList>
            <person name="Iwaza R."/>
            <person name="Lagier J.-C."/>
            <person name="Raoult D."/>
        </authorList>
    </citation>
    <scope>NUCLEOTIDE SEQUENCE [LARGE SCALE GENOMIC DNA]</scope>
    <source>
        <strain evidence="11 12">Marseille-P3601</strain>
    </source>
</reference>
<dbReference type="EMBL" id="JAGXBY010000002">
    <property type="protein sequence ID" value="MBS3679589.1"/>
    <property type="molecule type" value="Genomic_DNA"/>
</dbReference>
<keyword evidence="6 10" id="KW-1133">Transmembrane helix</keyword>
<comment type="caution">
    <text evidence="11">The sequence shown here is derived from an EMBL/GenBank/DDBJ whole genome shotgun (WGS) entry which is preliminary data.</text>
</comment>
<dbReference type="InterPro" id="IPR016940">
    <property type="entry name" value="ComGC"/>
</dbReference>